<dbReference type="Gene3D" id="3.90.226.10">
    <property type="entry name" value="2-enoyl-CoA Hydratase, Chain A, domain 1"/>
    <property type="match status" value="1"/>
</dbReference>
<reference evidence="1 2" key="1">
    <citation type="submission" date="2021-01" db="EMBL/GenBank/DDBJ databases">
        <title>Whole genome shotgun sequence of Verrucosispora gifhornensis NBRC 16317.</title>
        <authorList>
            <person name="Komaki H."/>
            <person name="Tamura T."/>
        </authorList>
    </citation>
    <scope>NUCLEOTIDE SEQUENCE [LARGE SCALE GENOMIC DNA]</scope>
    <source>
        <strain evidence="1 2">NBRC 16317</strain>
    </source>
</reference>
<sequence length="100" mass="11161">MTGERYSAAALERWNVVNPVLPDDGFDAAAGVRRPARRRSDPRPRRAMKQVLAHFERGGVPEANRHITQIAAELYRTEDLRSAVRSFLTDGPGKATFTGR</sequence>
<gene>
    <name evidence="1" type="ORF">Vgi01_59770</name>
</gene>
<evidence type="ECO:0000313" key="2">
    <source>
        <dbReference type="Proteomes" id="UP000647860"/>
    </source>
</evidence>
<accession>A0ABQ4INL6</accession>
<comment type="caution">
    <text evidence="1">The sequence shown here is derived from an EMBL/GenBank/DDBJ whole genome shotgun (WGS) entry which is preliminary data.</text>
</comment>
<dbReference type="RefSeq" id="WP_203224635.1">
    <property type="nucleotide sequence ID" value="NZ_BAAAGZ010000042.1"/>
</dbReference>
<proteinExistence type="predicted"/>
<organism evidence="1 2">
    <name type="scientific">Micromonospora gifhornensis</name>
    <dbReference type="NCBI Taxonomy" id="84594"/>
    <lineage>
        <taxon>Bacteria</taxon>
        <taxon>Bacillati</taxon>
        <taxon>Actinomycetota</taxon>
        <taxon>Actinomycetes</taxon>
        <taxon>Micromonosporales</taxon>
        <taxon>Micromonosporaceae</taxon>
        <taxon>Micromonospora</taxon>
    </lineage>
</organism>
<name>A0ABQ4INL6_9ACTN</name>
<dbReference type="Proteomes" id="UP000647860">
    <property type="component" value="Unassembled WGS sequence"/>
</dbReference>
<protein>
    <submittedName>
        <fullName evidence="1">Uncharacterized protein</fullName>
    </submittedName>
</protein>
<dbReference type="InterPro" id="IPR029045">
    <property type="entry name" value="ClpP/crotonase-like_dom_sf"/>
</dbReference>
<dbReference type="EMBL" id="BOPA01000077">
    <property type="protein sequence ID" value="GIJ19293.1"/>
    <property type="molecule type" value="Genomic_DNA"/>
</dbReference>
<dbReference type="SUPFAM" id="SSF52096">
    <property type="entry name" value="ClpP/crotonase"/>
    <property type="match status" value="1"/>
</dbReference>
<keyword evidence="2" id="KW-1185">Reference proteome</keyword>
<evidence type="ECO:0000313" key="1">
    <source>
        <dbReference type="EMBL" id="GIJ19293.1"/>
    </source>
</evidence>